<dbReference type="PANTHER" id="PTHR36573">
    <property type="entry name" value="INTERMEMBRANE PHOSPHOLIPID TRANSPORT SYSTEM BINDING PROTEIN MLAC"/>
    <property type="match status" value="1"/>
</dbReference>
<dbReference type="Pfam" id="PF05494">
    <property type="entry name" value="MlaC"/>
    <property type="match status" value="1"/>
</dbReference>
<evidence type="ECO:0000313" key="1">
    <source>
        <dbReference type="EMBL" id="SVC06768.1"/>
    </source>
</evidence>
<accession>A0A382J4P6</accession>
<organism evidence="1">
    <name type="scientific">marine metagenome</name>
    <dbReference type="NCBI Taxonomy" id="408172"/>
    <lineage>
        <taxon>unclassified sequences</taxon>
        <taxon>metagenomes</taxon>
        <taxon>ecological metagenomes</taxon>
    </lineage>
</organism>
<dbReference type="AlphaFoldDB" id="A0A382J4P6"/>
<reference evidence="1" key="1">
    <citation type="submission" date="2018-05" db="EMBL/GenBank/DDBJ databases">
        <authorList>
            <person name="Lanie J.A."/>
            <person name="Ng W.-L."/>
            <person name="Kazmierczak K.M."/>
            <person name="Andrzejewski T.M."/>
            <person name="Davidsen T.M."/>
            <person name="Wayne K.J."/>
            <person name="Tettelin H."/>
            <person name="Glass J.I."/>
            <person name="Rusch D."/>
            <person name="Podicherti R."/>
            <person name="Tsui H.-C.T."/>
            <person name="Winkler M.E."/>
        </authorList>
    </citation>
    <scope>NUCLEOTIDE SEQUENCE</scope>
</reference>
<proteinExistence type="predicted"/>
<dbReference type="InterPro" id="IPR008869">
    <property type="entry name" value="MlaC/ttg2D"/>
</dbReference>
<dbReference type="InterPro" id="IPR042245">
    <property type="entry name" value="Tgt2/MlaC_sf"/>
</dbReference>
<evidence type="ECO:0008006" key="2">
    <source>
        <dbReference type="Google" id="ProtNLM"/>
    </source>
</evidence>
<dbReference type="EMBL" id="UINC01071675">
    <property type="protein sequence ID" value="SVC06768.1"/>
    <property type="molecule type" value="Genomic_DNA"/>
</dbReference>
<dbReference type="Gene3D" id="3.10.450.710">
    <property type="entry name" value="Tgt2/MlaC"/>
    <property type="match status" value="1"/>
</dbReference>
<gene>
    <name evidence="1" type="ORF">METZ01_LOCUS259622</name>
</gene>
<dbReference type="PANTHER" id="PTHR36573:SF1">
    <property type="entry name" value="INTERMEMBRANE PHOSPHOLIPID TRANSPORT SYSTEM BINDING PROTEIN MLAC"/>
    <property type="match status" value="1"/>
</dbReference>
<sequence>MNFLYKIFFILLLNTTPLLADEASDWLKGEIDVILDAYKNTSISNIDRFNLIEDTININFAGKAIGRLVAGKAYSSALQKTQEEYILLFKKHLALNIASIMQGYSNQEYKLINSKYDEKNKVSLIDMEIKSDTNKIKVTWRVKEHKDRFFVIDFMVAGISLIQTKRSEFNSMLKKMDGNLGKLNDVLRSQNESSYSIIIN</sequence>
<protein>
    <recommendedName>
        <fullName evidence="2">ABC transporter substrate-binding protein</fullName>
    </recommendedName>
</protein>
<name>A0A382J4P6_9ZZZZ</name>